<reference evidence="2 3" key="1">
    <citation type="submission" date="2017-02" db="EMBL/GenBank/DDBJ databases">
        <authorList>
            <person name="Peterson S.W."/>
        </authorList>
    </citation>
    <scope>NUCLEOTIDE SEQUENCE [LARGE SCALE GENOMIC DNA]</scope>
    <source>
        <strain evidence="2 3">ATCC BAA-909</strain>
    </source>
</reference>
<dbReference type="InterPro" id="IPR015077">
    <property type="entry name" value="DUF1858"/>
</dbReference>
<dbReference type="InterPro" id="IPR038062">
    <property type="entry name" value="ScdA-like_N_sf"/>
</dbReference>
<sequence length="88" mass="10087">MENQNDIKNQEKTEKPELTKDMLVSTLVAFYPELTEPLMLMGMHCISCFASQMETLEEAAMVHGLNADEVIEDLKDFLHQAEIQNEDK</sequence>
<dbReference type="InterPro" id="IPR023883">
    <property type="entry name" value="CHP03980_redox-disulphide"/>
</dbReference>
<protein>
    <submittedName>
        <fullName evidence="2">Hybrid cluster protein-associated redox disulfide domain-containing protein</fullName>
    </submittedName>
</protein>
<evidence type="ECO:0000259" key="1">
    <source>
        <dbReference type="Pfam" id="PF08984"/>
    </source>
</evidence>
<organism evidence="2 3">
    <name type="scientific">Treponema berlinense</name>
    <dbReference type="NCBI Taxonomy" id="225004"/>
    <lineage>
        <taxon>Bacteria</taxon>
        <taxon>Pseudomonadati</taxon>
        <taxon>Spirochaetota</taxon>
        <taxon>Spirochaetia</taxon>
        <taxon>Spirochaetales</taxon>
        <taxon>Treponemataceae</taxon>
        <taxon>Treponema</taxon>
    </lineage>
</organism>
<dbReference type="AlphaFoldDB" id="A0A1T4MSG6"/>
<keyword evidence="3" id="KW-1185">Reference proteome</keyword>
<dbReference type="Proteomes" id="UP000190395">
    <property type="component" value="Unassembled WGS sequence"/>
</dbReference>
<gene>
    <name evidence="2" type="ORF">SAMN02745152_00972</name>
</gene>
<dbReference type="Pfam" id="PF08984">
    <property type="entry name" value="DUF1858"/>
    <property type="match status" value="1"/>
</dbReference>
<evidence type="ECO:0000313" key="3">
    <source>
        <dbReference type="Proteomes" id="UP000190395"/>
    </source>
</evidence>
<dbReference type="Gene3D" id="1.10.3910.10">
    <property type="entry name" value="SP0561-like"/>
    <property type="match status" value="1"/>
</dbReference>
<proteinExistence type="predicted"/>
<feature type="domain" description="DUF1858" evidence="1">
    <location>
        <begin position="19"/>
        <end position="71"/>
    </location>
</feature>
<dbReference type="RefSeq" id="WP_078930788.1">
    <property type="nucleotide sequence ID" value="NZ_FUXC01000004.1"/>
</dbReference>
<dbReference type="PANTHER" id="PTHR39341:SF1">
    <property type="entry name" value="DUF1858 DOMAIN-CONTAINING PROTEIN"/>
    <property type="match status" value="1"/>
</dbReference>
<accession>A0A1T4MSG6</accession>
<evidence type="ECO:0000313" key="2">
    <source>
        <dbReference type="EMBL" id="SJZ69638.1"/>
    </source>
</evidence>
<dbReference type="GeneID" id="303367225"/>
<dbReference type="PANTHER" id="PTHR39341">
    <property type="entry name" value="BSL7085 PROTEIN"/>
    <property type="match status" value="1"/>
</dbReference>
<dbReference type="SUPFAM" id="SSF140683">
    <property type="entry name" value="SP0561-like"/>
    <property type="match status" value="1"/>
</dbReference>
<dbReference type="OrthoDB" id="9761526at2"/>
<dbReference type="NCBIfam" id="TIGR03980">
    <property type="entry name" value="prismane_assoc"/>
    <property type="match status" value="1"/>
</dbReference>
<dbReference type="EMBL" id="FUXC01000004">
    <property type="protein sequence ID" value="SJZ69638.1"/>
    <property type="molecule type" value="Genomic_DNA"/>
</dbReference>
<name>A0A1T4MSG6_9SPIR</name>